<dbReference type="OrthoDB" id="493056at2759"/>
<dbReference type="Proteomes" id="UP000654075">
    <property type="component" value="Unassembled WGS sequence"/>
</dbReference>
<keyword evidence="3" id="KW-1185">Reference proteome</keyword>
<sequence>GEMDAHLSTLLRDLPTLQDFQALRGDLEVKTASQQAGLSSIQAQSEQTRLQVSEMRSDLAALRERQEIQVSSLQSDLRRELDALHLSQAQQVRELRLEHSQAAERHSEVGRRGLAGAHE</sequence>
<accession>A0A813FDS7</accession>
<name>A0A813FDS7_POLGL</name>
<dbReference type="AlphaFoldDB" id="A0A813FDS7"/>
<gene>
    <name evidence="2" type="ORF">PGLA1383_LOCUS27806</name>
</gene>
<organism evidence="2 3">
    <name type="scientific">Polarella glacialis</name>
    <name type="common">Dinoflagellate</name>
    <dbReference type="NCBI Taxonomy" id="89957"/>
    <lineage>
        <taxon>Eukaryota</taxon>
        <taxon>Sar</taxon>
        <taxon>Alveolata</taxon>
        <taxon>Dinophyceae</taxon>
        <taxon>Suessiales</taxon>
        <taxon>Suessiaceae</taxon>
        <taxon>Polarella</taxon>
    </lineage>
</organism>
<comment type="caution">
    <text evidence="2">The sequence shown here is derived from an EMBL/GenBank/DDBJ whole genome shotgun (WGS) entry which is preliminary data.</text>
</comment>
<feature type="non-terminal residue" evidence="2">
    <location>
        <position position="119"/>
    </location>
</feature>
<evidence type="ECO:0000256" key="1">
    <source>
        <dbReference type="SAM" id="MobiDB-lite"/>
    </source>
</evidence>
<dbReference type="EMBL" id="CAJNNV010024479">
    <property type="protein sequence ID" value="CAE8609979.1"/>
    <property type="molecule type" value="Genomic_DNA"/>
</dbReference>
<evidence type="ECO:0000313" key="3">
    <source>
        <dbReference type="Proteomes" id="UP000654075"/>
    </source>
</evidence>
<feature type="non-terminal residue" evidence="2">
    <location>
        <position position="1"/>
    </location>
</feature>
<proteinExistence type="predicted"/>
<evidence type="ECO:0000313" key="2">
    <source>
        <dbReference type="EMBL" id="CAE8609979.1"/>
    </source>
</evidence>
<reference evidence="2" key="1">
    <citation type="submission" date="2021-02" db="EMBL/GenBank/DDBJ databases">
        <authorList>
            <person name="Dougan E. K."/>
            <person name="Rhodes N."/>
            <person name="Thang M."/>
            <person name="Chan C."/>
        </authorList>
    </citation>
    <scope>NUCLEOTIDE SEQUENCE</scope>
</reference>
<protein>
    <submittedName>
        <fullName evidence="2">Uncharacterized protein</fullName>
    </submittedName>
</protein>
<feature type="region of interest" description="Disordered" evidence="1">
    <location>
        <begin position="97"/>
        <end position="119"/>
    </location>
</feature>